<dbReference type="InterPro" id="IPR000673">
    <property type="entry name" value="Sig_transdc_resp-reg_Me-estase"/>
</dbReference>
<dbReference type="HAMAP" id="MF_00099">
    <property type="entry name" value="CheB_chemtxs"/>
    <property type="match status" value="1"/>
</dbReference>
<dbReference type="EC" id="3.5.1.44" evidence="6"/>
<evidence type="ECO:0000256" key="2">
    <source>
        <dbReference type="ARBA" id="ARBA00022500"/>
    </source>
</evidence>
<feature type="domain" description="Response regulatory" evidence="10">
    <location>
        <begin position="3"/>
        <end position="118"/>
    </location>
</feature>
<dbReference type="PIRSF" id="PIRSF000876">
    <property type="entry name" value="RR_chemtxs_CheB"/>
    <property type="match status" value="1"/>
</dbReference>
<dbReference type="SUPFAM" id="SSF52738">
    <property type="entry name" value="Methylesterase CheB, C-terminal domain"/>
    <property type="match status" value="1"/>
</dbReference>
<gene>
    <name evidence="6" type="primary">cheB</name>
    <name evidence="12" type="ORF">EYS42_09855</name>
</gene>
<keyword evidence="1 6" id="KW-0963">Cytoplasm</keyword>
<dbReference type="EMBL" id="SIXI01000003">
    <property type="protein sequence ID" value="TBO31518.1"/>
    <property type="molecule type" value="Genomic_DNA"/>
</dbReference>
<dbReference type="RefSeq" id="WP_130967972.1">
    <property type="nucleotide sequence ID" value="NZ_SIXI01000003.1"/>
</dbReference>
<comment type="function">
    <text evidence="6">Involved in chemotaxis. Part of a chemotaxis signal transduction system that modulates chemotaxis in response to various stimuli. Catalyzes the demethylation of specific methylglutamate residues introduced into the chemoreceptors (methyl-accepting chemotaxis proteins or MCP) by CheR. Also mediates the irreversible deamidation of specific glutamine residues to glutamic acid.</text>
</comment>
<dbReference type="PANTHER" id="PTHR42872:SF6">
    <property type="entry name" value="PROTEIN-GLUTAMATE METHYLESTERASE_PROTEIN-GLUTAMINE GLUTAMINASE"/>
    <property type="match status" value="1"/>
</dbReference>
<accession>A0A4V2JFR6</accession>
<evidence type="ECO:0000259" key="11">
    <source>
        <dbReference type="PROSITE" id="PS50122"/>
    </source>
</evidence>
<feature type="domain" description="CheB-type methylesterase" evidence="11">
    <location>
        <begin position="164"/>
        <end position="360"/>
    </location>
</feature>
<sequence>MARVLVVDDSALMRRLLVQVLEGAGYEVKTARTGAEAVSELMAWLPDAITLDINMPEMDGLTALSLIMSARPTPVVMVSSLTEQGALATFEALALGAVDFITKPGGTISLTIDDIKVQLLEKVKAALRARPALSAKRRPMGASRPPSPTPAPARSSGSPGALAPRPAVLGTTGVVLIGVSTGGPRTLEDILPPLPASFPWPIVVAQHMPPNFTNAFAQRMDRLCNLRVREVTAPCPLEPGNVYIGRGGGDVVIAERLGRPTVMPKPETPGHPWHPSVDVLVESAMKLYKPDKMVGVLLTGMGNDGAEQMSRMHRQGSRTIAESQASCVVFGMPHELIQKGGASVVLPSSDIAEQLQSWLG</sequence>
<dbReference type="PROSITE" id="PS50122">
    <property type="entry name" value="CHEB"/>
    <property type="match status" value="1"/>
</dbReference>
<keyword evidence="13" id="KW-1185">Reference proteome</keyword>
<dbReference type="InterPro" id="IPR011006">
    <property type="entry name" value="CheY-like_superfamily"/>
</dbReference>
<comment type="PTM">
    <text evidence="6">Phosphorylated by CheA. Phosphorylation of the N-terminal regulatory domain activates the methylesterase activity.</text>
</comment>
<feature type="active site" evidence="6 7">
    <location>
        <position position="180"/>
    </location>
</feature>
<evidence type="ECO:0000313" key="12">
    <source>
        <dbReference type="EMBL" id="TBO31518.1"/>
    </source>
</evidence>
<comment type="similarity">
    <text evidence="6">Belongs to the CheB family.</text>
</comment>
<feature type="region of interest" description="Disordered" evidence="9">
    <location>
        <begin position="132"/>
        <end position="164"/>
    </location>
</feature>
<evidence type="ECO:0000256" key="6">
    <source>
        <dbReference type="HAMAP-Rule" id="MF_00099"/>
    </source>
</evidence>
<protein>
    <recommendedName>
        <fullName evidence="6">Protein-glutamate methylesterase/protein-glutamine glutaminase</fullName>
        <ecNumber evidence="6">3.1.1.61</ecNumber>
        <ecNumber evidence="6">3.5.1.44</ecNumber>
    </recommendedName>
</protein>
<dbReference type="InterPro" id="IPR001789">
    <property type="entry name" value="Sig_transdc_resp-reg_receiver"/>
</dbReference>
<dbReference type="InterPro" id="IPR035909">
    <property type="entry name" value="CheB_C"/>
</dbReference>
<dbReference type="GO" id="GO:0008984">
    <property type="term" value="F:protein-glutamate methylesterase activity"/>
    <property type="evidence" value="ECO:0007669"/>
    <property type="project" value="UniProtKB-UniRule"/>
</dbReference>
<dbReference type="EC" id="3.1.1.61" evidence="6"/>
<evidence type="ECO:0000256" key="1">
    <source>
        <dbReference type="ARBA" id="ARBA00022490"/>
    </source>
</evidence>
<dbReference type="Gene3D" id="3.40.50.180">
    <property type="entry name" value="Methylesterase CheB, C-terminal domain"/>
    <property type="match status" value="1"/>
</dbReference>
<dbReference type="PANTHER" id="PTHR42872">
    <property type="entry name" value="PROTEIN-GLUTAMATE METHYLESTERASE/PROTEIN-GLUTAMINE GLUTAMINASE"/>
    <property type="match status" value="1"/>
</dbReference>
<evidence type="ECO:0000256" key="8">
    <source>
        <dbReference type="PROSITE-ProRule" id="PRU00169"/>
    </source>
</evidence>
<keyword evidence="4 6" id="KW-0378">Hydrolase</keyword>
<proteinExistence type="inferred from homology"/>
<feature type="active site" evidence="6 7">
    <location>
        <position position="304"/>
    </location>
</feature>
<dbReference type="GO" id="GO:0006935">
    <property type="term" value="P:chemotaxis"/>
    <property type="evidence" value="ECO:0007669"/>
    <property type="project" value="UniProtKB-UniRule"/>
</dbReference>
<evidence type="ECO:0000256" key="4">
    <source>
        <dbReference type="ARBA" id="ARBA00022801"/>
    </source>
</evidence>
<dbReference type="GO" id="GO:0050568">
    <property type="term" value="F:protein-glutamine glutaminase activity"/>
    <property type="evidence" value="ECO:0007669"/>
    <property type="project" value="UniProtKB-UniRule"/>
</dbReference>
<keyword evidence="2 6" id="KW-0145">Chemotaxis</keyword>
<evidence type="ECO:0000313" key="13">
    <source>
        <dbReference type="Proteomes" id="UP000292120"/>
    </source>
</evidence>
<dbReference type="NCBIfam" id="NF001965">
    <property type="entry name" value="PRK00742.1"/>
    <property type="match status" value="1"/>
</dbReference>
<reference evidence="12 13" key="1">
    <citation type="submission" date="2019-02" db="EMBL/GenBank/DDBJ databases">
        <title>Aquabacterium sp. strain KMB7.</title>
        <authorList>
            <person name="Chen W.-M."/>
        </authorList>
    </citation>
    <scope>NUCLEOTIDE SEQUENCE [LARGE SCALE GENOMIC DNA]</scope>
    <source>
        <strain evidence="12 13">KMB7</strain>
    </source>
</reference>
<dbReference type="GO" id="GO:0005737">
    <property type="term" value="C:cytoplasm"/>
    <property type="evidence" value="ECO:0007669"/>
    <property type="project" value="UniProtKB-SubCell"/>
</dbReference>
<dbReference type="SUPFAM" id="SSF52172">
    <property type="entry name" value="CheY-like"/>
    <property type="match status" value="1"/>
</dbReference>
<comment type="catalytic activity">
    <reaction evidence="6">
        <text>L-glutaminyl-[protein] + H2O = L-glutamyl-[protein] + NH4(+)</text>
        <dbReference type="Rhea" id="RHEA:16441"/>
        <dbReference type="Rhea" id="RHEA-COMP:10207"/>
        <dbReference type="Rhea" id="RHEA-COMP:10208"/>
        <dbReference type="ChEBI" id="CHEBI:15377"/>
        <dbReference type="ChEBI" id="CHEBI:28938"/>
        <dbReference type="ChEBI" id="CHEBI:29973"/>
        <dbReference type="ChEBI" id="CHEBI:30011"/>
        <dbReference type="EC" id="3.5.1.44"/>
    </reaction>
</comment>
<dbReference type="CDD" id="cd17541">
    <property type="entry name" value="REC_CheB-like"/>
    <property type="match status" value="1"/>
</dbReference>
<organism evidence="12 13">
    <name type="scientific">Aquabacterium lacunae</name>
    <dbReference type="NCBI Taxonomy" id="2528630"/>
    <lineage>
        <taxon>Bacteria</taxon>
        <taxon>Pseudomonadati</taxon>
        <taxon>Pseudomonadota</taxon>
        <taxon>Betaproteobacteria</taxon>
        <taxon>Burkholderiales</taxon>
        <taxon>Aquabacterium</taxon>
    </lineage>
</organism>
<dbReference type="InterPro" id="IPR008248">
    <property type="entry name" value="CheB-like"/>
</dbReference>
<evidence type="ECO:0000256" key="9">
    <source>
        <dbReference type="SAM" id="MobiDB-lite"/>
    </source>
</evidence>
<evidence type="ECO:0000259" key="10">
    <source>
        <dbReference type="PROSITE" id="PS50110"/>
    </source>
</evidence>
<feature type="active site" evidence="6 7">
    <location>
        <position position="207"/>
    </location>
</feature>
<dbReference type="Proteomes" id="UP000292120">
    <property type="component" value="Unassembled WGS sequence"/>
</dbReference>
<feature type="modified residue" description="4-aspartylphosphate" evidence="6 8">
    <location>
        <position position="52"/>
    </location>
</feature>
<name>A0A4V2JFR6_9BURK</name>
<comment type="caution">
    <text evidence="12">The sequence shown here is derived from an EMBL/GenBank/DDBJ whole genome shotgun (WGS) entry which is preliminary data.</text>
</comment>
<comment type="subcellular location">
    <subcellularLocation>
        <location evidence="6">Cytoplasm</location>
    </subcellularLocation>
</comment>
<dbReference type="Gene3D" id="3.40.50.2300">
    <property type="match status" value="1"/>
</dbReference>
<dbReference type="SMART" id="SM00448">
    <property type="entry name" value="REC"/>
    <property type="match status" value="1"/>
</dbReference>
<dbReference type="Pfam" id="PF00072">
    <property type="entry name" value="Response_reg"/>
    <property type="match status" value="1"/>
</dbReference>
<dbReference type="OrthoDB" id="9793421at2"/>
<evidence type="ECO:0000256" key="7">
    <source>
        <dbReference type="PROSITE-ProRule" id="PRU00050"/>
    </source>
</evidence>
<feature type="compositionally biased region" description="Low complexity" evidence="9">
    <location>
        <begin position="152"/>
        <end position="164"/>
    </location>
</feature>
<comment type="domain">
    <text evidence="6">Contains a C-terminal catalytic domain, and an N-terminal region which modulates catalytic activity.</text>
</comment>
<evidence type="ECO:0000256" key="5">
    <source>
        <dbReference type="ARBA" id="ARBA00048267"/>
    </source>
</evidence>
<dbReference type="PROSITE" id="PS50110">
    <property type="entry name" value="RESPONSE_REGULATORY"/>
    <property type="match status" value="1"/>
</dbReference>
<dbReference type="Pfam" id="PF01339">
    <property type="entry name" value="CheB_methylest"/>
    <property type="match status" value="1"/>
</dbReference>
<keyword evidence="3 6" id="KW-0597">Phosphoprotein</keyword>
<evidence type="ECO:0000256" key="3">
    <source>
        <dbReference type="ARBA" id="ARBA00022553"/>
    </source>
</evidence>
<dbReference type="AlphaFoldDB" id="A0A4V2JFR6"/>
<comment type="catalytic activity">
    <reaction evidence="5 6">
        <text>[protein]-L-glutamate 5-O-methyl ester + H2O = L-glutamyl-[protein] + methanol + H(+)</text>
        <dbReference type="Rhea" id="RHEA:23236"/>
        <dbReference type="Rhea" id="RHEA-COMP:10208"/>
        <dbReference type="Rhea" id="RHEA-COMP:10311"/>
        <dbReference type="ChEBI" id="CHEBI:15377"/>
        <dbReference type="ChEBI" id="CHEBI:15378"/>
        <dbReference type="ChEBI" id="CHEBI:17790"/>
        <dbReference type="ChEBI" id="CHEBI:29973"/>
        <dbReference type="ChEBI" id="CHEBI:82795"/>
        <dbReference type="EC" id="3.1.1.61"/>
    </reaction>
</comment>
<dbReference type="CDD" id="cd16432">
    <property type="entry name" value="CheB_Rec"/>
    <property type="match status" value="1"/>
</dbReference>
<dbReference type="GO" id="GO:0000156">
    <property type="term" value="F:phosphorelay response regulator activity"/>
    <property type="evidence" value="ECO:0007669"/>
    <property type="project" value="InterPro"/>
</dbReference>